<keyword evidence="3" id="KW-0548">Nucleotidyltransferase</keyword>
<accession>A0ABV4UPR3</accession>
<keyword evidence="1" id="KW-0808">Transferase</keyword>
<feature type="domain" description="MobA-like NTP transferase" evidence="2">
    <location>
        <begin position="5"/>
        <end position="177"/>
    </location>
</feature>
<keyword evidence="4" id="KW-1185">Reference proteome</keyword>
<comment type="caution">
    <text evidence="3">The sequence shown here is derived from an EMBL/GenBank/DDBJ whole genome shotgun (WGS) entry which is preliminary data.</text>
</comment>
<dbReference type="Gene3D" id="3.90.550.10">
    <property type="entry name" value="Spore Coat Polysaccharide Biosynthesis Protein SpsA, Chain A"/>
    <property type="match status" value="1"/>
</dbReference>
<dbReference type="Proteomes" id="UP001575652">
    <property type="component" value="Unassembled WGS sequence"/>
</dbReference>
<proteinExistence type="predicted"/>
<dbReference type="EMBL" id="JBHDLJ010000010">
    <property type="protein sequence ID" value="MFB0835382.1"/>
    <property type="molecule type" value="Genomic_DNA"/>
</dbReference>
<reference evidence="3 4" key="1">
    <citation type="submission" date="2024-09" db="EMBL/GenBank/DDBJ databases">
        <authorList>
            <person name="Salinas-Garcia M.A."/>
            <person name="Prieme A."/>
        </authorList>
    </citation>
    <scope>NUCLEOTIDE SEQUENCE [LARGE SCALE GENOMIC DNA]</scope>
    <source>
        <strain evidence="3 4">DSM 21081</strain>
    </source>
</reference>
<evidence type="ECO:0000313" key="3">
    <source>
        <dbReference type="EMBL" id="MFB0835382.1"/>
    </source>
</evidence>
<dbReference type="SUPFAM" id="SSF53448">
    <property type="entry name" value="Nucleotide-diphospho-sugar transferases"/>
    <property type="match status" value="1"/>
</dbReference>
<dbReference type="PANTHER" id="PTHR19136">
    <property type="entry name" value="MOLYBDENUM COFACTOR GUANYLYLTRANSFERASE"/>
    <property type="match status" value="1"/>
</dbReference>
<evidence type="ECO:0000256" key="1">
    <source>
        <dbReference type="ARBA" id="ARBA00022679"/>
    </source>
</evidence>
<sequence length="223" mass="22234">MRYDAVVVAGGRGSRLGGEAKPLLVHAGRTLLGHALAAVSGAVRIAVVGPTGLARAVADHGAEADPGQLLLLTREEPAFGGPAAAVAAGLHALRDAALADARAGSEPEVPPLTVVLAADLLDPAPAVRGVLAAAEAGYDAGSAWVPLDAAGRLQPLSCAVATAALREAVAAGEAAPGGLADSSMMRLLARVQIVRLSLDGVSFDDVDTWDDAGRAGISRPSRE</sequence>
<evidence type="ECO:0000259" key="2">
    <source>
        <dbReference type="Pfam" id="PF12804"/>
    </source>
</evidence>
<dbReference type="Pfam" id="PF12804">
    <property type="entry name" value="NTP_transf_3"/>
    <property type="match status" value="1"/>
</dbReference>
<dbReference type="InterPro" id="IPR029044">
    <property type="entry name" value="Nucleotide-diphossugar_trans"/>
</dbReference>
<gene>
    <name evidence="3" type="ORF">ACETWP_12355</name>
</gene>
<dbReference type="GO" id="GO:0016779">
    <property type="term" value="F:nucleotidyltransferase activity"/>
    <property type="evidence" value="ECO:0007669"/>
    <property type="project" value="UniProtKB-KW"/>
</dbReference>
<evidence type="ECO:0000313" key="4">
    <source>
        <dbReference type="Proteomes" id="UP001575652"/>
    </source>
</evidence>
<organism evidence="3 4">
    <name type="scientific">Arthrobacter halodurans</name>
    <dbReference type="NCBI Taxonomy" id="516699"/>
    <lineage>
        <taxon>Bacteria</taxon>
        <taxon>Bacillati</taxon>
        <taxon>Actinomycetota</taxon>
        <taxon>Actinomycetes</taxon>
        <taxon>Micrococcales</taxon>
        <taxon>Micrococcaceae</taxon>
        <taxon>Arthrobacter</taxon>
    </lineage>
</organism>
<name>A0ABV4UPR3_9MICC</name>
<dbReference type="InterPro" id="IPR025877">
    <property type="entry name" value="MobA-like_NTP_Trfase"/>
</dbReference>
<dbReference type="PANTHER" id="PTHR19136:SF81">
    <property type="entry name" value="MOLYBDENUM COFACTOR GUANYLYLTRANSFERASE"/>
    <property type="match status" value="1"/>
</dbReference>
<dbReference type="RefSeq" id="WP_373972555.1">
    <property type="nucleotide sequence ID" value="NZ_JBHDLJ010000010.1"/>
</dbReference>
<protein>
    <submittedName>
        <fullName evidence="3">Molybdenum cofactor guanylyltransferase</fullName>
    </submittedName>
</protein>